<sequence length="186" mass="20493">MLTDPSSEVGVGDEVYMEGDVYSDMLFTYGVKTVVDAQGTRVPVELALGGKLVGVLFTSANGSDPVAKGVAFTDRLESLAAANKDTFAVLYVSQDKLEPEMTEFLSRHPSFFALPFEDKNTGETLKEALGAMEMFFPTLMVLDTTGMCISTWGRSAVMWNPKYCLMDWKNGREGVTTSQLLLHRFF</sequence>
<protein>
    <recommendedName>
        <fullName evidence="1">protein-disulfide reductase</fullName>
        <ecNumber evidence="1">1.8.1.8</ecNumber>
    </recommendedName>
</protein>
<dbReference type="Proteomes" id="UP000241890">
    <property type="component" value="Unassembled WGS sequence"/>
</dbReference>
<dbReference type="Gene3D" id="3.40.30.10">
    <property type="entry name" value="Glutaredoxin"/>
    <property type="match status" value="1"/>
</dbReference>
<dbReference type="OrthoDB" id="409136at2759"/>
<keyword evidence="4" id="KW-0520">NAD</keyword>
<evidence type="ECO:0000256" key="5">
    <source>
        <dbReference type="ARBA" id="ARBA00047388"/>
    </source>
</evidence>
<evidence type="ECO:0000256" key="3">
    <source>
        <dbReference type="ARBA" id="ARBA00023002"/>
    </source>
</evidence>
<dbReference type="PANTHER" id="PTHR13871">
    <property type="entry name" value="THIOREDOXIN"/>
    <property type="match status" value="1"/>
</dbReference>
<comment type="catalytic activity">
    <reaction evidence="5">
        <text>[protein]-dithiol + NAD(+) = [protein]-disulfide + NADH + H(+)</text>
        <dbReference type="Rhea" id="RHEA:18749"/>
        <dbReference type="Rhea" id="RHEA-COMP:10593"/>
        <dbReference type="Rhea" id="RHEA-COMP:10594"/>
        <dbReference type="ChEBI" id="CHEBI:15378"/>
        <dbReference type="ChEBI" id="CHEBI:29950"/>
        <dbReference type="ChEBI" id="CHEBI:50058"/>
        <dbReference type="ChEBI" id="CHEBI:57540"/>
        <dbReference type="ChEBI" id="CHEBI:57945"/>
        <dbReference type="EC" id="1.8.1.8"/>
    </reaction>
</comment>
<feature type="domain" description="Thioredoxin-like fold" evidence="7">
    <location>
        <begin position="50"/>
        <end position="146"/>
    </location>
</feature>
<organism evidence="8 9">
    <name type="scientific">Hondaea fermentalgiana</name>
    <dbReference type="NCBI Taxonomy" id="2315210"/>
    <lineage>
        <taxon>Eukaryota</taxon>
        <taxon>Sar</taxon>
        <taxon>Stramenopiles</taxon>
        <taxon>Bigyra</taxon>
        <taxon>Labyrinthulomycetes</taxon>
        <taxon>Thraustochytrida</taxon>
        <taxon>Thraustochytriidae</taxon>
        <taxon>Hondaea</taxon>
    </lineage>
</organism>
<dbReference type="EMBL" id="BEYU01000023">
    <property type="protein sequence ID" value="GBG26771.1"/>
    <property type="molecule type" value="Genomic_DNA"/>
</dbReference>
<dbReference type="AlphaFoldDB" id="A0A2R5GEU0"/>
<keyword evidence="9" id="KW-1185">Reference proteome</keyword>
<dbReference type="InterPro" id="IPR012336">
    <property type="entry name" value="Thioredoxin-like_fold"/>
</dbReference>
<dbReference type="EC" id="1.8.1.8" evidence="1"/>
<name>A0A2R5GEU0_9STRA</name>
<evidence type="ECO:0000313" key="8">
    <source>
        <dbReference type="EMBL" id="GBG26771.1"/>
    </source>
</evidence>
<dbReference type="InterPro" id="IPR052259">
    <property type="entry name" value="Nucleoredoxin-like"/>
</dbReference>
<evidence type="ECO:0000256" key="6">
    <source>
        <dbReference type="ARBA" id="ARBA00047804"/>
    </source>
</evidence>
<gene>
    <name evidence="8" type="ORF">FCC1311_029932</name>
</gene>
<dbReference type="Pfam" id="PF13905">
    <property type="entry name" value="Thioredoxin_8"/>
    <property type="match status" value="1"/>
</dbReference>
<keyword evidence="3" id="KW-0560">Oxidoreductase</keyword>
<dbReference type="PANTHER" id="PTHR13871:SF96">
    <property type="entry name" value="THIOREDOXIN DOMAIN-CONTAINING PROTEIN"/>
    <property type="match status" value="1"/>
</dbReference>
<dbReference type="GO" id="GO:0047134">
    <property type="term" value="F:protein-disulfide reductase [NAD(P)H] activity"/>
    <property type="evidence" value="ECO:0007669"/>
    <property type="project" value="UniProtKB-EC"/>
</dbReference>
<keyword evidence="2" id="KW-0677">Repeat</keyword>
<evidence type="ECO:0000256" key="4">
    <source>
        <dbReference type="ARBA" id="ARBA00023027"/>
    </source>
</evidence>
<evidence type="ECO:0000259" key="7">
    <source>
        <dbReference type="Pfam" id="PF13905"/>
    </source>
</evidence>
<comment type="caution">
    <text evidence="8">The sequence shown here is derived from an EMBL/GenBank/DDBJ whole genome shotgun (WGS) entry which is preliminary data.</text>
</comment>
<proteinExistence type="predicted"/>
<reference evidence="8 9" key="1">
    <citation type="submission" date="2017-12" db="EMBL/GenBank/DDBJ databases">
        <title>Sequencing, de novo assembly and annotation of complete genome of a new Thraustochytrid species, strain FCC1311.</title>
        <authorList>
            <person name="Sedici K."/>
            <person name="Godart F."/>
            <person name="Aiese Cigliano R."/>
            <person name="Sanseverino W."/>
            <person name="Barakat M."/>
            <person name="Ortet P."/>
            <person name="Marechal E."/>
            <person name="Cagnac O."/>
            <person name="Amato A."/>
        </authorList>
    </citation>
    <scope>NUCLEOTIDE SEQUENCE [LARGE SCALE GENOMIC DNA]</scope>
</reference>
<accession>A0A2R5GEU0</accession>
<dbReference type="InterPro" id="IPR036249">
    <property type="entry name" value="Thioredoxin-like_sf"/>
</dbReference>
<evidence type="ECO:0000313" key="9">
    <source>
        <dbReference type="Proteomes" id="UP000241890"/>
    </source>
</evidence>
<comment type="catalytic activity">
    <reaction evidence="6">
        <text>[protein]-dithiol + NADP(+) = [protein]-disulfide + NADPH + H(+)</text>
        <dbReference type="Rhea" id="RHEA:18753"/>
        <dbReference type="Rhea" id="RHEA-COMP:10593"/>
        <dbReference type="Rhea" id="RHEA-COMP:10594"/>
        <dbReference type="ChEBI" id="CHEBI:15378"/>
        <dbReference type="ChEBI" id="CHEBI:29950"/>
        <dbReference type="ChEBI" id="CHEBI:50058"/>
        <dbReference type="ChEBI" id="CHEBI:57783"/>
        <dbReference type="ChEBI" id="CHEBI:58349"/>
        <dbReference type="EC" id="1.8.1.8"/>
    </reaction>
</comment>
<evidence type="ECO:0000256" key="1">
    <source>
        <dbReference type="ARBA" id="ARBA00012612"/>
    </source>
</evidence>
<dbReference type="InParanoid" id="A0A2R5GEU0"/>
<evidence type="ECO:0000256" key="2">
    <source>
        <dbReference type="ARBA" id="ARBA00022737"/>
    </source>
</evidence>
<dbReference type="SUPFAM" id="SSF52833">
    <property type="entry name" value="Thioredoxin-like"/>
    <property type="match status" value="1"/>
</dbReference>